<evidence type="ECO:0000259" key="1">
    <source>
        <dbReference type="Pfam" id="PF09327"/>
    </source>
</evidence>
<reference evidence="3" key="1">
    <citation type="submission" date="2023-11" db="EMBL/GenBank/DDBJ databases">
        <title>Identification and selenium tolerance of Delftia acidovorans R3-25.</title>
        <authorList>
            <person name="Zhang S."/>
            <person name="Liu Y."/>
            <person name="Guo Y."/>
        </authorList>
    </citation>
    <scope>NUCLEOTIDE SEQUENCE</scope>
    <source>
        <strain evidence="3">R3-25</strain>
    </source>
</reference>
<dbReference type="RefSeq" id="WP_319073520.1">
    <property type="nucleotide sequence ID" value="NZ_JAWWMZ010000003.1"/>
</dbReference>
<gene>
    <name evidence="3" type="ORF">SGN30_11375</name>
</gene>
<accession>A0AAJ2R1C3</accession>
<evidence type="ECO:0000259" key="2">
    <source>
        <dbReference type="Pfam" id="PF24168"/>
    </source>
</evidence>
<evidence type="ECO:0000313" key="4">
    <source>
        <dbReference type="Proteomes" id="UP001287445"/>
    </source>
</evidence>
<dbReference type="InterPro" id="IPR015406">
    <property type="entry name" value="GpJ_CSF"/>
</dbReference>
<sequence length="642" mass="68309">MTNRKKIDTGAARLPALARVNVQDKALSNWMQAVTEHLEVRSGARGNEFERGVTLRELLDLQGSVQGVTQLLATDKTPGEGETVIDLGGGLSAIVAVDRFAKEIIESRLFKSLAKTLDDPSRFDHLAQEIRDELLRSIADEAAKRGAEVRELQTVVQSNERSLAMAVREVTASLRNASAGLRATQAAFADGQRAMATNVLQLQASLGNYYQDGKPGRAMLEQEMTVLAGYSEGLRAQYTLKVQAGGALAGYGIAAEEVNGKTSSAFIIMADKFAIVSPSYNAGQMRTPRPEDVVFGVDGDGIYLQRNVYLKGNMRIDGLGKKLVDGLRGSVQLAASGSFWSDATARQAVWQALGNSGSAPNTNHLIVGDAVTISNGAGFTQTRHWMGTAWLIPAAVLNGDLLVDGTVAARKVDTRGLTVRDNAGNVILDANGLDAQWLRNLKAAQVNGLGPLATKDKARIGDTVAFPDGTTMNTSDFINRLQRITSNNIGVFMDTAAIGTAYIGQAAVGTLQIKGGSVTSMVQGEQEPGRIIYISPGAEIELCRCTLQMAEGGTGVAIMAFANAMPRNGDAGLGLTIFRDNNAMRFSGTSMLNGFRTAAYVGAFESWPPAGNLTYRLVATNLDANRAIEVHLSHIMATGGKR</sequence>
<dbReference type="AlphaFoldDB" id="A0AAJ2R1C3"/>
<evidence type="ECO:0000313" key="3">
    <source>
        <dbReference type="EMBL" id="MDX4954011.1"/>
    </source>
</evidence>
<dbReference type="Pfam" id="PF24168">
    <property type="entry name" value="PB4_spike"/>
    <property type="match status" value="1"/>
</dbReference>
<organism evidence="3 4">
    <name type="scientific">Delftia acidovorans</name>
    <name type="common">Pseudomonas acidovorans</name>
    <name type="synonym">Comamonas acidovorans</name>
    <dbReference type="NCBI Taxonomy" id="80866"/>
    <lineage>
        <taxon>Bacteria</taxon>
        <taxon>Pseudomonadati</taxon>
        <taxon>Pseudomonadota</taxon>
        <taxon>Betaproteobacteria</taxon>
        <taxon>Burkholderiales</taxon>
        <taxon>Comamonadaceae</taxon>
        <taxon>Delftia</taxon>
    </lineage>
</organism>
<protein>
    <submittedName>
        <fullName evidence="3">DUF1983 domain-containing protein</fullName>
    </submittedName>
</protein>
<proteinExistence type="predicted"/>
<comment type="caution">
    <text evidence="3">The sequence shown here is derived from an EMBL/GenBank/DDBJ whole genome shotgun (WGS) entry which is preliminary data.</text>
</comment>
<dbReference type="Pfam" id="PF09327">
    <property type="entry name" value="Phage_Tail_Tip"/>
    <property type="match status" value="1"/>
</dbReference>
<dbReference type="EMBL" id="JAWWMZ010000003">
    <property type="protein sequence ID" value="MDX4954011.1"/>
    <property type="molecule type" value="Genomic_DNA"/>
</dbReference>
<dbReference type="Proteomes" id="UP001287445">
    <property type="component" value="Unassembled WGS sequence"/>
</dbReference>
<name>A0AAJ2R1C3_DELAC</name>
<feature type="domain" description="Tip attachment protein J central straight fiber" evidence="1">
    <location>
        <begin position="220"/>
        <end position="280"/>
    </location>
</feature>
<dbReference type="InterPro" id="IPR057549">
    <property type="entry name" value="PB4_spike"/>
</dbReference>
<feature type="domain" description="Straight fiber protein PB4 spike" evidence="2">
    <location>
        <begin position="337"/>
        <end position="413"/>
    </location>
</feature>